<dbReference type="FunFam" id="3.40.50.1820:FF:000107">
    <property type="entry name" value="Palmitoyl-protein thioesterase 1"/>
    <property type="match status" value="1"/>
</dbReference>
<sequence>MWHGMGDNCCDPGTMGRLKTFVESAVPGIYVHNVMVGGSPAADTMHGYFGNVNDQVAQACDRLAAIPELQNGFNAIGFSQGSLFIRAATQRCADRLKVKTLVTMGGPHQGVASLPGCDVFSPTTDAGAFCRAAEAAIEAAAYSPFTRSSVVQAQYFKDPRAQTRYLAHNPFLPDVNNEREVKNETYKRALSSLRRLVLVRFTEDTVVEPRDSAWFSTYEPGNPPGPLVPLRAQAMYREDWLGLRALDESGRLVLAECPGQHMWFTDAWLKENVLDKYMYGDESGDESSPDAVKISVSR</sequence>
<dbReference type="AlphaFoldDB" id="C1E0E9"/>
<dbReference type="PRINTS" id="PR00414">
    <property type="entry name" value="PPTHIESTRASE"/>
</dbReference>
<dbReference type="GO" id="GO:0008474">
    <property type="term" value="F:palmitoyl-(protein) hydrolase activity"/>
    <property type="evidence" value="ECO:0007669"/>
    <property type="project" value="UniProtKB-EC"/>
</dbReference>
<dbReference type="EC" id="3.1.2.22" evidence="2"/>
<comment type="similarity">
    <text evidence="1">Belongs to the palmitoyl-protein thioesterase family.</text>
</comment>
<dbReference type="InterPro" id="IPR029058">
    <property type="entry name" value="AB_hydrolase_fold"/>
</dbReference>
<name>C1E0E9_MICCC</name>
<evidence type="ECO:0000256" key="5">
    <source>
        <dbReference type="ARBA" id="ARBA00022801"/>
    </source>
</evidence>
<dbReference type="SUPFAM" id="SSF53474">
    <property type="entry name" value="alpha/beta-Hydrolases"/>
    <property type="match status" value="1"/>
</dbReference>
<evidence type="ECO:0000256" key="4">
    <source>
        <dbReference type="ARBA" id="ARBA00022729"/>
    </source>
</evidence>
<evidence type="ECO:0000313" key="10">
    <source>
        <dbReference type="Proteomes" id="UP000002009"/>
    </source>
</evidence>
<evidence type="ECO:0000256" key="2">
    <source>
        <dbReference type="ARBA" id="ARBA00012423"/>
    </source>
</evidence>
<dbReference type="KEGG" id="mis:MICPUN_79104"/>
<keyword evidence="6" id="KW-1015">Disulfide bond</keyword>
<gene>
    <name evidence="9" type="ORF">MICPUN_79104</name>
</gene>
<dbReference type="PANTHER" id="PTHR11247:SF8">
    <property type="entry name" value="PALMITOYL-PROTEIN THIOESTERASE 1"/>
    <property type="match status" value="1"/>
</dbReference>
<keyword evidence="5" id="KW-0378">Hydrolase</keyword>
<dbReference type="Gene3D" id="3.40.50.1820">
    <property type="entry name" value="alpha/beta hydrolase"/>
    <property type="match status" value="1"/>
</dbReference>
<keyword evidence="4" id="KW-0732">Signal</keyword>
<protein>
    <recommendedName>
        <fullName evidence="3">Palmitoyl-protein thioesterase 1</fullName>
        <ecNumber evidence="2">3.1.2.22</ecNumber>
    </recommendedName>
    <alternativeName>
        <fullName evidence="8">Palmitoyl-protein hydrolase 1</fullName>
    </alternativeName>
</protein>
<keyword evidence="10" id="KW-1185">Reference proteome</keyword>
<evidence type="ECO:0000256" key="6">
    <source>
        <dbReference type="ARBA" id="ARBA00023157"/>
    </source>
</evidence>
<dbReference type="InParanoid" id="C1E0E9"/>
<keyword evidence="7" id="KW-0325">Glycoprotein</keyword>
<dbReference type="FunCoup" id="C1E0E9">
    <property type="interactions" value="1823"/>
</dbReference>
<dbReference type="Pfam" id="PF02089">
    <property type="entry name" value="Palm_thioest"/>
    <property type="match status" value="1"/>
</dbReference>
<dbReference type="Proteomes" id="UP000002009">
    <property type="component" value="Chromosome 2"/>
</dbReference>
<accession>C1E0E9</accession>
<evidence type="ECO:0000256" key="3">
    <source>
        <dbReference type="ARBA" id="ARBA00014212"/>
    </source>
</evidence>
<evidence type="ECO:0000256" key="1">
    <source>
        <dbReference type="ARBA" id="ARBA00010758"/>
    </source>
</evidence>
<dbReference type="PANTHER" id="PTHR11247">
    <property type="entry name" value="PALMITOYL-PROTEIN THIOESTERASE/DOLICHYLDIPHOSPHATASE 1"/>
    <property type="match status" value="1"/>
</dbReference>
<dbReference type="EMBL" id="CP001323">
    <property type="protein sequence ID" value="ACO61288.1"/>
    <property type="molecule type" value="Genomic_DNA"/>
</dbReference>
<dbReference type="STRING" id="296587.C1E0E9"/>
<proteinExistence type="inferred from homology"/>
<evidence type="ECO:0000256" key="7">
    <source>
        <dbReference type="ARBA" id="ARBA00023180"/>
    </source>
</evidence>
<dbReference type="RefSeq" id="XP_002500030.1">
    <property type="nucleotide sequence ID" value="XM_002499984.1"/>
</dbReference>
<reference evidence="9 10" key="1">
    <citation type="journal article" date="2009" name="Science">
        <title>Green evolution and dynamic adaptations revealed by genomes of the marine picoeukaryotes Micromonas.</title>
        <authorList>
            <person name="Worden A.Z."/>
            <person name="Lee J.H."/>
            <person name="Mock T."/>
            <person name="Rouze P."/>
            <person name="Simmons M.P."/>
            <person name="Aerts A.L."/>
            <person name="Allen A.E."/>
            <person name="Cuvelier M.L."/>
            <person name="Derelle E."/>
            <person name="Everett M.V."/>
            <person name="Foulon E."/>
            <person name="Grimwood J."/>
            <person name="Gundlach H."/>
            <person name="Henrissat B."/>
            <person name="Napoli C."/>
            <person name="McDonald S.M."/>
            <person name="Parker M.S."/>
            <person name="Rombauts S."/>
            <person name="Salamov A."/>
            <person name="Von Dassow P."/>
            <person name="Badger J.H."/>
            <person name="Coutinho P.M."/>
            <person name="Demir E."/>
            <person name="Dubchak I."/>
            <person name="Gentemann C."/>
            <person name="Eikrem W."/>
            <person name="Gready J.E."/>
            <person name="John U."/>
            <person name="Lanier W."/>
            <person name="Lindquist E.A."/>
            <person name="Lucas S."/>
            <person name="Mayer K.F."/>
            <person name="Moreau H."/>
            <person name="Not F."/>
            <person name="Otillar R."/>
            <person name="Panaud O."/>
            <person name="Pangilinan J."/>
            <person name="Paulsen I."/>
            <person name="Piegu B."/>
            <person name="Poliakov A."/>
            <person name="Robbens S."/>
            <person name="Schmutz J."/>
            <person name="Toulza E."/>
            <person name="Wyss T."/>
            <person name="Zelensky A."/>
            <person name="Zhou K."/>
            <person name="Armbrust E.V."/>
            <person name="Bhattacharya D."/>
            <person name="Goodenough U.W."/>
            <person name="Van de Peer Y."/>
            <person name="Grigoriev I.V."/>
        </authorList>
    </citation>
    <scope>NUCLEOTIDE SEQUENCE [LARGE SCALE GENOMIC DNA]</scope>
    <source>
        <strain evidence="10">RCC299 / NOUM17</strain>
    </source>
</reference>
<evidence type="ECO:0000313" key="9">
    <source>
        <dbReference type="EMBL" id="ACO61288.1"/>
    </source>
</evidence>
<dbReference type="InterPro" id="IPR002472">
    <property type="entry name" value="Palm_thioest"/>
</dbReference>
<evidence type="ECO:0000256" key="8">
    <source>
        <dbReference type="ARBA" id="ARBA00031934"/>
    </source>
</evidence>
<organism evidence="9 10">
    <name type="scientific">Micromonas commoda (strain RCC299 / NOUM17 / CCMP2709)</name>
    <name type="common">Picoplanktonic green alga</name>
    <dbReference type="NCBI Taxonomy" id="296587"/>
    <lineage>
        <taxon>Eukaryota</taxon>
        <taxon>Viridiplantae</taxon>
        <taxon>Chlorophyta</taxon>
        <taxon>Mamiellophyceae</taxon>
        <taxon>Mamiellales</taxon>
        <taxon>Mamiellaceae</taxon>
        <taxon>Micromonas</taxon>
    </lineage>
</organism>
<dbReference type="eggNOG" id="KOG2541">
    <property type="taxonomic scope" value="Eukaryota"/>
</dbReference>
<dbReference type="OrthoDB" id="10263094at2759"/>
<dbReference type="GeneID" id="8240744"/>
<dbReference type="OMA" id="AEIACEN"/>